<protein>
    <submittedName>
        <fullName evidence="2">Uncharacterized protein</fullName>
    </submittedName>
</protein>
<feature type="region of interest" description="Disordered" evidence="1">
    <location>
        <begin position="111"/>
        <end position="163"/>
    </location>
</feature>
<dbReference type="AlphaFoldDB" id="A0A1Y2F8L1"/>
<feature type="compositionally biased region" description="Basic and acidic residues" evidence="1">
    <location>
        <begin position="153"/>
        <end position="163"/>
    </location>
</feature>
<dbReference type="Proteomes" id="UP000193467">
    <property type="component" value="Unassembled WGS sequence"/>
</dbReference>
<evidence type="ECO:0000313" key="3">
    <source>
        <dbReference type="Proteomes" id="UP000193467"/>
    </source>
</evidence>
<proteinExistence type="predicted"/>
<gene>
    <name evidence="2" type="ORF">BCR35DRAFT_325211</name>
</gene>
<reference evidence="2 3" key="1">
    <citation type="submission" date="2016-07" db="EMBL/GenBank/DDBJ databases">
        <title>Pervasive Adenine N6-methylation of Active Genes in Fungi.</title>
        <authorList>
            <consortium name="DOE Joint Genome Institute"/>
            <person name="Mondo S.J."/>
            <person name="Dannebaum R.O."/>
            <person name="Kuo R.C."/>
            <person name="Labutti K."/>
            <person name="Haridas S."/>
            <person name="Kuo A."/>
            <person name="Salamov A."/>
            <person name="Ahrendt S.R."/>
            <person name="Lipzen A."/>
            <person name="Sullivan W."/>
            <person name="Andreopoulos W.B."/>
            <person name="Clum A."/>
            <person name="Lindquist E."/>
            <person name="Daum C."/>
            <person name="Ramamoorthy G.K."/>
            <person name="Gryganskyi A."/>
            <person name="Culley D."/>
            <person name="Magnuson J.K."/>
            <person name="James T.Y."/>
            <person name="O'Malley M.A."/>
            <person name="Stajich J.E."/>
            <person name="Spatafora J.W."/>
            <person name="Visel A."/>
            <person name="Grigoriev I.V."/>
        </authorList>
    </citation>
    <scope>NUCLEOTIDE SEQUENCE [LARGE SCALE GENOMIC DNA]</scope>
    <source>
        <strain evidence="2 3">62-1032</strain>
    </source>
</reference>
<name>A0A1Y2F8L1_9BASI</name>
<sequence length="163" mass="18717">RSPRFRRSAHKYSLFFELSTPPQRIVLRLFRHVVHLRSSNAGSCCCLRCSRRVPHQGPRDHPQRSAPHSRSRGGKDRSTTLQRWRRGARSHRDIALCSCLLLRHVGVHSGREVQAQQHPRPSDSRCSGIPRLSEDTPRQLPRRPRVCLPSRHGSVDGSHRRLG</sequence>
<accession>A0A1Y2F8L1</accession>
<comment type="caution">
    <text evidence="2">The sequence shown here is derived from an EMBL/GenBank/DDBJ whole genome shotgun (WGS) entry which is preliminary data.</text>
</comment>
<keyword evidence="3" id="KW-1185">Reference proteome</keyword>
<dbReference type="InParanoid" id="A0A1Y2F8L1"/>
<organism evidence="2 3">
    <name type="scientific">Leucosporidium creatinivorum</name>
    <dbReference type="NCBI Taxonomy" id="106004"/>
    <lineage>
        <taxon>Eukaryota</taxon>
        <taxon>Fungi</taxon>
        <taxon>Dikarya</taxon>
        <taxon>Basidiomycota</taxon>
        <taxon>Pucciniomycotina</taxon>
        <taxon>Microbotryomycetes</taxon>
        <taxon>Leucosporidiales</taxon>
        <taxon>Leucosporidium</taxon>
    </lineage>
</organism>
<feature type="region of interest" description="Disordered" evidence="1">
    <location>
        <begin position="54"/>
        <end position="86"/>
    </location>
</feature>
<dbReference type="EMBL" id="MCGR01000025">
    <property type="protein sequence ID" value="ORY80252.1"/>
    <property type="molecule type" value="Genomic_DNA"/>
</dbReference>
<evidence type="ECO:0000256" key="1">
    <source>
        <dbReference type="SAM" id="MobiDB-lite"/>
    </source>
</evidence>
<feature type="non-terminal residue" evidence="2">
    <location>
        <position position="1"/>
    </location>
</feature>
<evidence type="ECO:0000313" key="2">
    <source>
        <dbReference type="EMBL" id="ORY80252.1"/>
    </source>
</evidence>